<dbReference type="InterPro" id="IPR006912">
    <property type="entry name" value="Harbinger_derived_prot"/>
</dbReference>
<dbReference type="Proteomes" id="UP000235145">
    <property type="component" value="Unassembled WGS sequence"/>
</dbReference>
<comment type="caution">
    <text evidence="1">The sequence shown here is derived from an EMBL/GenBank/DDBJ whole genome shotgun (WGS) entry which is preliminary data.</text>
</comment>
<dbReference type="Pfam" id="PF04827">
    <property type="entry name" value="Plant_tran"/>
    <property type="match status" value="1"/>
</dbReference>
<proteinExistence type="predicted"/>
<organism evidence="1 2">
    <name type="scientific">Lactuca sativa</name>
    <name type="common">Garden lettuce</name>
    <dbReference type="NCBI Taxonomy" id="4236"/>
    <lineage>
        <taxon>Eukaryota</taxon>
        <taxon>Viridiplantae</taxon>
        <taxon>Streptophyta</taxon>
        <taxon>Embryophyta</taxon>
        <taxon>Tracheophyta</taxon>
        <taxon>Spermatophyta</taxon>
        <taxon>Magnoliopsida</taxon>
        <taxon>eudicotyledons</taxon>
        <taxon>Gunneridae</taxon>
        <taxon>Pentapetalae</taxon>
        <taxon>asterids</taxon>
        <taxon>campanulids</taxon>
        <taxon>Asterales</taxon>
        <taxon>Asteraceae</taxon>
        <taxon>Cichorioideae</taxon>
        <taxon>Cichorieae</taxon>
        <taxon>Lactucinae</taxon>
        <taxon>Lactuca</taxon>
    </lineage>
</organism>
<sequence>MSERTRRECAYLFCKYVIELYGDIYLRHPTRNDIEQLYAAHEVKHGLPGMLDNNYCTHWEWTNYPNAWRGQSTRGDHGVPTIILEVVASHDLWFWHAFFGMAGSNNDLNVLGASPIFNDIFASTRIGKEGCGTGVWGPQTKVAHYQTSEMVMG</sequence>
<keyword evidence="2" id="KW-1185">Reference proteome</keyword>
<evidence type="ECO:0000313" key="2">
    <source>
        <dbReference type="Proteomes" id="UP000235145"/>
    </source>
</evidence>
<name>A0A9R1UJW6_LACSA</name>
<dbReference type="PANTHER" id="PTHR47150">
    <property type="entry name" value="OS12G0169200 PROTEIN"/>
    <property type="match status" value="1"/>
</dbReference>
<reference evidence="1 2" key="1">
    <citation type="journal article" date="2017" name="Nat. Commun.">
        <title>Genome assembly with in vitro proximity ligation data and whole-genome triplication in lettuce.</title>
        <authorList>
            <person name="Reyes-Chin-Wo S."/>
            <person name="Wang Z."/>
            <person name="Yang X."/>
            <person name="Kozik A."/>
            <person name="Arikit S."/>
            <person name="Song C."/>
            <person name="Xia L."/>
            <person name="Froenicke L."/>
            <person name="Lavelle D.O."/>
            <person name="Truco M.J."/>
            <person name="Xia R."/>
            <person name="Zhu S."/>
            <person name="Xu C."/>
            <person name="Xu H."/>
            <person name="Xu X."/>
            <person name="Cox K."/>
            <person name="Korf I."/>
            <person name="Meyers B.C."/>
            <person name="Michelmore R.W."/>
        </authorList>
    </citation>
    <scope>NUCLEOTIDE SEQUENCE [LARGE SCALE GENOMIC DNA]</scope>
    <source>
        <strain evidence="2">cv. Salinas</strain>
        <tissue evidence="1">Seedlings</tissue>
    </source>
</reference>
<accession>A0A9R1UJW6</accession>
<dbReference type="AlphaFoldDB" id="A0A9R1UJW6"/>
<dbReference type="PANTHER" id="PTHR47150:SF4">
    <property type="entry name" value="HARBINGER TRANSPOSASE-DERIVED PROTEIN-RELATED"/>
    <property type="match status" value="1"/>
</dbReference>
<gene>
    <name evidence="1" type="ORF">LSAT_V11C900488140</name>
</gene>
<evidence type="ECO:0000313" key="1">
    <source>
        <dbReference type="EMBL" id="KAJ0188519.1"/>
    </source>
</evidence>
<dbReference type="EMBL" id="NBSK02000009">
    <property type="protein sequence ID" value="KAJ0188519.1"/>
    <property type="molecule type" value="Genomic_DNA"/>
</dbReference>
<protein>
    <submittedName>
        <fullName evidence="1">Uncharacterized protein</fullName>
    </submittedName>
</protein>